<feature type="signal peptide" evidence="1">
    <location>
        <begin position="1"/>
        <end position="20"/>
    </location>
</feature>
<dbReference type="RefSeq" id="WP_107864487.1">
    <property type="nucleotide sequence ID" value="NZ_QAON01000002.1"/>
</dbReference>
<keyword evidence="3" id="KW-1185">Reference proteome</keyword>
<proteinExistence type="predicted"/>
<evidence type="ECO:0000313" key="3">
    <source>
        <dbReference type="Proteomes" id="UP000244223"/>
    </source>
</evidence>
<accession>A0A2T5J293</accession>
<name>A0A2T5J293_9GAMM</name>
<evidence type="ECO:0000313" key="2">
    <source>
        <dbReference type="EMBL" id="PTQ90635.1"/>
    </source>
</evidence>
<evidence type="ECO:0008006" key="4">
    <source>
        <dbReference type="Google" id="ProtNLM"/>
    </source>
</evidence>
<gene>
    <name evidence="2" type="ORF">C8N29_10234</name>
</gene>
<sequence>MLKPFILAIACICSSVPAYAALSQDKLFSTYSLHDFCLDLVSETNKKNPDFLLSRVAFDQFEQDFIDNTNVSAKNLQIPSIEQSSTPQSIRLNTQLKPINPSILGLETLPTNADKKESSDLRTNLRELTEFKSDFIRAFSRGIKKQLTPSLDRFAPTWKKTLFTPINEQRAYCAMMGDPFNDNDYISYALLLTLEYKDQRYSISDIQDSNLFLSYRDAYREDVPELFLTFLAEKLETPHYEFDPLYQFLTALKERNAKHIFQAYEKLPPKQQANKLFLQMMINAIDNDETVYQQVLTQLSTVIPHDTPSYLLVNLYTQRAMFQEALQNLEVIEKTFGYHPSLDIVRLSLSILKQDNPIHLNHLASALKRDDGYDLIYWNLLKQWVKQGRYEDSLIVLDVLKKRFYIDLNDTSFLSSVEYKELFKSKAYKQWKANNP</sequence>
<comment type="caution">
    <text evidence="2">The sequence shown here is derived from an EMBL/GenBank/DDBJ whole genome shotgun (WGS) entry which is preliminary data.</text>
</comment>
<evidence type="ECO:0000256" key="1">
    <source>
        <dbReference type="SAM" id="SignalP"/>
    </source>
</evidence>
<protein>
    <recommendedName>
        <fullName evidence="4">Tetratricopeptide repeat protein</fullName>
    </recommendedName>
</protein>
<reference evidence="2 3" key="1">
    <citation type="submission" date="2018-04" db="EMBL/GenBank/DDBJ databases">
        <title>Genomic Encyclopedia of Archaeal and Bacterial Type Strains, Phase II (KMG-II): from individual species to whole genera.</title>
        <authorList>
            <person name="Goeker M."/>
        </authorList>
    </citation>
    <scope>NUCLEOTIDE SEQUENCE [LARGE SCALE GENOMIC DNA]</scope>
    <source>
        <strain evidence="2 3">DSM 5822</strain>
    </source>
</reference>
<feature type="chain" id="PRO_5015741964" description="Tetratricopeptide repeat protein" evidence="1">
    <location>
        <begin position="21"/>
        <end position="436"/>
    </location>
</feature>
<dbReference type="OrthoDB" id="9883468at2"/>
<organism evidence="2 3">
    <name type="scientific">Agitococcus lubricus</name>
    <dbReference type="NCBI Taxonomy" id="1077255"/>
    <lineage>
        <taxon>Bacteria</taxon>
        <taxon>Pseudomonadati</taxon>
        <taxon>Pseudomonadota</taxon>
        <taxon>Gammaproteobacteria</taxon>
        <taxon>Moraxellales</taxon>
        <taxon>Moraxellaceae</taxon>
        <taxon>Agitococcus</taxon>
    </lineage>
</organism>
<dbReference type="Proteomes" id="UP000244223">
    <property type="component" value="Unassembled WGS sequence"/>
</dbReference>
<dbReference type="AlphaFoldDB" id="A0A2T5J293"/>
<dbReference type="EMBL" id="QAON01000002">
    <property type="protein sequence ID" value="PTQ90635.1"/>
    <property type="molecule type" value="Genomic_DNA"/>
</dbReference>
<keyword evidence="1" id="KW-0732">Signal</keyword>